<name>A0A7T5VFG6_9BACT</name>
<dbReference type="AlphaFoldDB" id="A0A7T5VFG6"/>
<dbReference type="KEGG" id="dog:HP555_13275"/>
<keyword evidence="2" id="KW-0808">Transferase</keyword>
<dbReference type="Proteomes" id="UP000596092">
    <property type="component" value="Chromosome"/>
</dbReference>
<evidence type="ECO:0000313" key="3">
    <source>
        <dbReference type="Proteomes" id="UP000596092"/>
    </source>
</evidence>
<evidence type="ECO:0000313" key="2">
    <source>
        <dbReference type="EMBL" id="QQG66766.1"/>
    </source>
</evidence>
<dbReference type="InterPro" id="IPR041698">
    <property type="entry name" value="Methyltransf_25"/>
</dbReference>
<dbReference type="InterPro" id="IPR029063">
    <property type="entry name" value="SAM-dependent_MTases_sf"/>
</dbReference>
<dbReference type="RefSeq" id="WP_199263050.1">
    <property type="nucleotide sequence ID" value="NZ_CP054140.1"/>
</dbReference>
<dbReference type="EMBL" id="CP054140">
    <property type="protein sequence ID" value="QQG66766.1"/>
    <property type="molecule type" value="Genomic_DNA"/>
</dbReference>
<keyword evidence="2" id="KW-0489">Methyltransferase</keyword>
<sequence>MPENTAEFFAARWQEAIHESSRQKRRLQEKDPVVRWNKRAADFAERTGQRQNCDQRDDIIAWLKKTGALSAAMEVLDIGSGPGNWAVPMAAECSRLVALEPAGAMLEILGNRVREGQIENITCHQSTWQDVDLDALGWRGRFDLVFASMTPGIDSPEMLCKMMNACKPETGFCFMAAFAGRSWRQWYGDVWRKLFAEEMIGHGTDIIYPFNLIYALGYRPELRFEHWSRPISWSRDKAMEDFTPMTDSVRIMIAEYIDTRLQEGLFLDNRDGCRGMMLWSLGRKAV</sequence>
<accession>A0A7T5VFG6</accession>
<proteinExistence type="predicted"/>
<keyword evidence="3" id="KW-1185">Reference proteome</keyword>
<dbReference type="SUPFAM" id="SSF53335">
    <property type="entry name" value="S-adenosyl-L-methionine-dependent methyltransferases"/>
    <property type="match status" value="1"/>
</dbReference>
<dbReference type="GO" id="GO:0008168">
    <property type="term" value="F:methyltransferase activity"/>
    <property type="evidence" value="ECO:0007669"/>
    <property type="project" value="UniProtKB-KW"/>
</dbReference>
<organism evidence="2 3">
    <name type="scientific">Desulfobulbus oligotrophicus</name>
    <dbReference type="NCBI Taxonomy" id="1909699"/>
    <lineage>
        <taxon>Bacteria</taxon>
        <taxon>Pseudomonadati</taxon>
        <taxon>Thermodesulfobacteriota</taxon>
        <taxon>Desulfobulbia</taxon>
        <taxon>Desulfobulbales</taxon>
        <taxon>Desulfobulbaceae</taxon>
        <taxon>Desulfobulbus</taxon>
    </lineage>
</organism>
<gene>
    <name evidence="2" type="ORF">HP555_13275</name>
</gene>
<feature type="domain" description="Methyltransferase" evidence="1">
    <location>
        <begin position="75"/>
        <end position="168"/>
    </location>
</feature>
<dbReference type="Pfam" id="PF13649">
    <property type="entry name" value="Methyltransf_25"/>
    <property type="match status" value="1"/>
</dbReference>
<dbReference type="GO" id="GO:0032259">
    <property type="term" value="P:methylation"/>
    <property type="evidence" value="ECO:0007669"/>
    <property type="project" value="UniProtKB-KW"/>
</dbReference>
<protein>
    <submittedName>
        <fullName evidence="2">Class I SAM-dependent methyltransferase</fullName>
    </submittedName>
</protein>
<evidence type="ECO:0000259" key="1">
    <source>
        <dbReference type="Pfam" id="PF13649"/>
    </source>
</evidence>
<dbReference type="Gene3D" id="3.40.50.150">
    <property type="entry name" value="Vaccinia Virus protein VP39"/>
    <property type="match status" value="1"/>
</dbReference>
<dbReference type="CDD" id="cd02440">
    <property type="entry name" value="AdoMet_MTases"/>
    <property type="match status" value="1"/>
</dbReference>
<reference evidence="2 3" key="1">
    <citation type="submission" date="2020-05" db="EMBL/GenBank/DDBJ databases">
        <title>Complete genome of Desulfobulbus oligotrophicus.</title>
        <authorList>
            <person name="Podar M."/>
        </authorList>
    </citation>
    <scope>NUCLEOTIDE SEQUENCE [LARGE SCALE GENOMIC DNA]</scope>
    <source>
        <strain evidence="2 3">Prop6</strain>
    </source>
</reference>